<dbReference type="EC" id="3.1.-.-" evidence="1"/>
<dbReference type="InterPro" id="IPR012908">
    <property type="entry name" value="PGAP1-ab_dom-like"/>
</dbReference>
<keyword evidence="1" id="KW-0653">Protein transport</keyword>
<organism evidence="3 4">
    <name type="scientific">Chloropicon primus</name>
    <dbReference type="NCBI Taxonomy" id="1764295"/>
    <lineage>
        <taxon>Eukaryota</taxon>
        <taxon>Viridiplantae</taxon>
        <taxon>Chlorophyta</taxon>
        <taxon>Chloropicophyceae</taxon>
        <taxon>Chloropicales</taxon>
        <taxon>Chloropicaceae</taxon>
        <taxon>Chloropicon</taxon>
    </lineage>
</organism>
<feature type="domain" description="GPI inositol-deacylase PGAP1-like alpha/beta" evidence="2">
    <location>
        <begin position="87"/>
        <end position="129"/>
    </location>
</feature>
<proteinExistence type="inferred from homology"/>
<keyword evidence="1" id="KW-0378">Hydrolase</keyword>
<dbReference type="STRING" id="1764295.A0A5B8MBQ9"/>
<sequence>MRRPGRGRSRSSASRSNVLLCPGLLFSSKRYEDMRRELLKLGHPRVEVLPVKSWDWLPSLLLGEPFGWYLDRMEGLAADLLEDSSVLSVVGHSAGGWLSRIWLSGETYNGKRYNNNSVETLLTLGTPHLSVEEYPFGRVKESRRGEEGLAMSKSARSSSLQFANEFAGAPKLLAQGCEVVCVAGSAVDGSEGDWLTQTSYKSTCRAYEGVDGDGVCPVESAILPGCSESLVVRDVGHGPSNLRPWYGSPLVVGEWDLLLR</sequence>
<protein>
    <recommendedName>
        <fullName evidence="1">GPI inositol-deacylase</fullName>
        <ecNumber evidence="1">3.1.-.-</ecNumber>
    </recommendedName>
</protein>
<keyword evidence="1" id="KW-0813">Transport</keyword>
<name>A0A5B8MBQ9_9CHLO</name>
<keyword evidence="1" id="KW-0472">Membrane</keyword>
<dbReference type="PANTHER" id="PTHR47909">
    <property type="entry name" value="ALPHA/BETA-HYDROLASES SUPERFAMILY PROTEIN"/>
    <property type="match status" value="1"/>
</dbReference>
<dbReference type="OrthoDB" id="348976at2759"/>
<dbReference type="SUPFAM" id="SSF53474">
    <property type="entry name" value="alpha/beta-Hydrolases"/>
    <property type="match status" value="1"/>
</dbReference>
<dbReference type="GO" id="GO:0015031">
    <property type="term" value="P:protein transport"/>
    <property type="evidence" value="ECO:0007669"/>
    <property type="project" value="UniProtKB-KW"/>
</dbReference>
<evidence type="ECO:0000256" key="1">
    <source>
        <dbReference type="RuleBase" id="RU365011"/>
    </source>
</evidence>
<evidence type="ECO:0000313" key="4">
    <source>
        <dbReference type="Proteomes" id="UP000316726"/>
    </source>
</evidence>
<comment type="subcellular location">
    <subcellularLocation>
        <location evidence="1">Endoplasmic reticulum membrane</location>
    </subcellularLocation>
</comment>
<reference evidence="3 4" key="1">
    <citation type="submission" date="2018-07" db="EMBL/GenBank/DDBJ databases">
        <title>The complete nuclear genome of the prasinophyte Chloropicon primus (CCMP1205).</title>
        <authorList>
            <person name="Pombert J.-F."/>
            <person name="Otis C."/>
            <person name="Turmel M."/>
            <person name="Lemieux C."/>
        </authorList>
    </citation>
    <scope>NUCLEOTIDE SEQUENCE [LARGE SCALE GENOMIC DNA]</scope>
    <source>
        <strain evidence="3 4">CCMP1205</strain>
    </source>
</reference>
<keyword evidence="1" id="KW-0256">Endoplasmic reticulum</keyword>
<dbReference type="GO" id="GO:0016788">
    <property type="term" value="F:hydrolase activity, acting on ester bonds"/>
    <property type="evidence" value="ECO:0007669"/>
    <property type="project" value="InterPro"/>
</dbReference>
<dbReference type="Gene3D" id="3.40.50.1820">
    <property type="entry name" value="alpha/beta hydrolase"/>
    <property type="match status" value="1"/>
</dbReference>
<comment type="function">
    <text evidence="1">Involved in inositol deacylation of GPI-anchored proteins which plays important roles in the quality control and ER-associated degradation of GPI-anchored proteins.</text>
</comment>
<dbReference type="InterPro" id="IPR029058">
    <property type="entry name" value="AB_hydrolase_fold"/>
</dbReference>
<evidence type="ECO:0000259" key="2">
    <source>
        <dbReference type="Pfam" id="PF07819"/>
    </source>
</evidence>
<dbReference type="PANTHER" id="PTHR47909:SF2">
    <property type="entry name" value="GPI INOSITOL-DEACYLASE"/>
    <property type="match status" value="1"/>
</dbReference>
<comment type="similarity">
    <text evidence="1">Belongs to the GPI inositol-deacylase family.</text>
</comment>
<gene>
    <name evidence="3" type="ORF">A3770_01p00220</name>
</gene>
<dbReference type="GO" id="GO:0005789">
    <property type="term" value="C:endoplasmic reticulum membrane"/>
    <property type="evidence" value="ECO:0007669"/>
    <property type="project" value="UniProtKB-SubCell"/>
</dbReference>
<dbReference type="Pfam" id="PF07819">
    <property type="entry name" value="PGAP1"/>
    <property type="match status" value="1"/>
</dbReference>
<accession>A0A5B8MBQ9</accession>
<dbReference type="Proteomes" id="UP000316726">
    <property type="component" value="Chromosome 1"/>
</dbReference>
<evidence type="ECO:0000313" key="3">
    <source>
        <dbReference type="EMBL" id="QDZ17504.1"/>
    </source>
</evidence>
<keyword evidence="4" id="KW-1185">Reference proteome</keyword>
<dbReference type="EMBL" id="CP031034">
    <property type="protein sequence ID" value="QDZ17504.1"/>
    <property type="molecule type" value="Genomic_DNA"/>
</dbReference>
<dbReference type="AlphaFoldDB" id="A0A5B8MBQ9"/>